<accession>A0ABR8EXC8</accession>
<feature type="transmembrane region" description="Helical" evidence="2">
    <location>
        <begin position="371"/>
        <end position="390"/>
    </location>
</feature>
<dbReference type="EMBL" id="JACJTE010000019">
    <property type="protein sequence ID" value="MBD2562482.1"/>
    <property type="molecule type" value="Genomic_DNA"/>
</dbReference>
<dbReference type="RefSeq" id="WP_190894726.1">
    <property type="nucleotide sequence ID" value="NZ_JACJTE010000019.1"/>
</dbReference>
<dbReference type="PRINTS" id="PR00702">
    <property type="entry name" value="ACRIFLAVINRP"/>
</dbReference>
<dbReference type="InterPro" id="IPR001036">
    <property type="entry name" value="Acrflvin-R"/>
</dbReference>
<dbReference type="Gene3D" id="1.20.1640.10">
    <property type="entry name" value="Multidrug efflux transporter AcrB transmembrane domain"/>
    <property type="match status" value="2"/>
</dbReference>
<dbReference type="Gene3D" id="3.30.70.1430">
    <property type="entry name" value="Multidrug efflux transporter AcrB pore domain"/>
    <property type="match status" value="2"/>
</dbReference>
<dbReference type="InterPro" id="IPR027463">
    <property type="entry name" value="AcrB_DN_DC_subdom"/>
</dbReference>
<dbReference type="SUPFAM" id="SSF82866">
    <property type="entry name" value="Multidrug efflux transporter AcrB transmembrane domain"/>
    <property type="match status" value="2"/>
</dbReference>
<feature type="transmembrane region" description="Helical" evidence="2">
    <location>
        <begin position="1019"/>
        <end position="1037"/>
    </location>
</feature>
<feature type="region of interest" description="Disordered" evidence="1">
    <location>
        <begin position="257"/>
        <end position="284"/>
    </location>
</feature>
<reference evidence="3 4" key="1">
    <citation type="journal article" date="2020" name="ISME J.">
        <title>Comparative genomics reveals insights into cyanobacterial evolution and habitat adaptation.</title>
        <authorList>
            <person name="Chen M.Y."/>
            <person name="Teng W.K."/>
            <person name="Zhao L."/>
            <person name="Hu C.X."/>
            <person name="Zhou Y.K."/>
            <person name="Han B.P."/>
            <person name="Song L.R."/>
            <person name="Shu W.S."/>
        </authorList>
    </citation>
    <scope>NUCLEOTIDE SEQUENCE [LARGE SCALE GENOMIC DNA]</scope>
    <source>
        <strain evidence="3 4">FACHB-391</strain>
    </source>
</reference>
<feature type="transmembrane region" description="Helical" evidence="2">
    <location>
        <begin position="968"/>
        <end position="990"/>
    </location>
</feature>
<feature type="transmembrane region" description="Helical" evidence="2">
    <location>
        <begin position="943"/>
        <end position="962"/>
    </location>
</feature>
<dbReference type="SUPFAM" id="SSF82693">
    <property type="entry name" value="Multidrug efflux transporter AcrB pore domain, PN1, PN2, PC1 and PC2 subdomains"/>
    <property type="match status" value="3"/>
</dbReference>
<feature type="transmembrane region" description="Helical" evidence="2">
    <location>
        <begin position="24"/>
        <end position="44"/>
    </location>
</feature>
<dbReference type="Proteomes" id="UP000604661">
    <property type="component" value="Unassembled WGS sequence"/>
</dbReference>
<sequence>MQQANNNNGNGGFSLSAIAIRQHIGTLMLTVAVIVIGVFFLTTIQVDLLPSITYPRIGVRLEAPGISPEVAVDEITRPLEEALAATENVVQVFSRTREGQVSLDLYFQPGGDIDQALNDATAAFNRGRGQLPDTIEEPRLFKVDPSQLPVYELALTSASLLGKDLRIFADEELNRELSVVPGVASVDVSGGAEEEVRVLVDLNRLQALGVGLNDVLDELTARNQDTSGGRILGQNSEPLTRTVGRFQNAKEIENLSLEVSSSSPASANTTNSSNTTTTLTTTPTPSRRVYLRDFAEVIDDTEDQRVFVYLNRQPAVKFSIQKQPEANTITVVDAVKRRIEQLRQSGLIPADMTLSPTTDESVFIRNSLNDVIFSGISGALLAAAAVLLFLGSFRQTLIISLTIPLCTLAAIALMKIFGLTLNVFSLAGLTLGVGQAIDTSVVILENISEKTGMTPNQKEMEAEGQRRNSRFFIDSAIAASQEVESALVAATGANLVSVVPFLLIGGFIALLFNELILTISFAVAASLVVAITVVPMLSSRLLGIRWSSRISEFWLLRQFNHRFEDATRGYSNFLTKVLRYRLFVVTAALLILGGGTFFMFGQIPQEILPRISTGQATLRAQFPPGTPLATSEKVMQIVDDILLKQPETESAFTTVGGSLFGSNTTENPLRASSTINLKPGTDVEAFVKKVTQEFNKLNLAGILLRLNPGQVRGLILSNSPVQGSEVDVILQGENEENLTQAGAQVLQALQERAKLATFRPDADPRQPEIQIRPDWERVSALGLSAQQIGATVQTAIEGSVPTQIQRGNRLVDVRVQLNKEAIQRPSQLEQLPLFTENNQLIRLSDVANIQEGQAPGEVQRINQRQAFIVAGNLSEGASLGEAIAEVNQVLQDVNLPDGVSIVPSSAQETNQQLQDALKTLGALATFLIFVVMAVQYNSLIDPLVIMFTVPLALAGGIFGLYITNTAIGATVIVGVVLLVGIVVNAGILMVELANQIRDELGCSRQIAIMKAAPQRLRPIIMTTVTTILGLFPLALGIGEGSEFLQPLGIVVFFGMAIATMLTLFIIPCFYILLHDLLGGNWAKPVLIRLRGFTKKFIS</sequence>
<keyword evidence="2" id="KW-0812">Transmembrane</keyword>
<gene>
    <name evidence="3" type="ORF">H6G95_18060</name>
</gene>
<feature type="transmembrane region" description="Helical" evidence="2">
    <location>
        <begin position="916"/>
        <end position="936"/>
    </location>
</feature>
<feature type="transmembrane region" description="Helical" evidence="2">
    <location>
        <begin position="486"/>
        <end position="509"/>
    </location>
</feature>
<keyword evidence="2" id="KW-1133">Transmembrane helix</keyword>
<evidence type="ECO:0000313" key="4">
    <source>
        <dbReference type="Proteomes" id="UP000604661"/>
    </source>
</evidence>
<feature type="compositionally biased region" description="Low complexity" evidence="1">
    <location>
        <begin position="260"/>
        <end position="284"/>
    </location>
</feature>
<dbReference type="Gene3D" id="3.30.2090.10">
    <property type="entry name" value="Multidrug efflux transporter AcrB TolC docking domain, DN and DC subdomains"/>
    <property type="match status" value="2"/>
</dbReference>
<name>A0ABR8EXC8_NOSLI</name>
<feature type="transmembrane region" description="Helical" evidence="2">
    <location>
        <begin position="423"/>
        <end position="444"/>
    </location>
</feature>
<keyword evidence="2" id="KW-0472">Membrane</keyword>
<evidence type="ECO:0000313" key="3">
    <source>
        <dbReference type="EMBL" id="MBD2562482.1"/>
    </source>
</evidence>
<dbReference type="Pfam" id="PF00873">
    <property type="entry name" value="ACR_tran"/>
    <property type="match status" value="1"/>
</dbReference>
<dbReference type="SUPFAM" id="SSF82714">
    <property type="entry name" value="Multidrug efflux transporter AcrB TolC docking domain, DN and DC subdomains"/>
    <property type="match status" value="2"/>
</dbReference>
<evidence type="ECO:0000256" key="2">
    <source>
        <dbReference type="SAM" id="Phobius"/>
    </source>
</evidence>
<keyword evidence="4" id="KW-1185">Reference proteome</keyword>
<dbReference type="PANTHER" id="PTHR32063:SF0">
    <property type="entry name" value="SWARMING MOTILITY PROTEIN SWRC"/>
    <property type="match status" value="1"/>
</dbReference>
<feature type="transmembrane region" description="Helical" evidence="2">
    <location>
        <begin position="397"/>
        <end position="417"/>
    </location>
</feature>
<protein>
    <submittedName>
        <fullName evidence="3">Efflux RND transporter permease subunit</fullName>
    </submittedName>
</protein>
<dbReference type="Gene3D" id="3.30.70.1440">
    <property type="entry name" value="Multidrug efflux transporter AcrB pore domain"/>
    <property type="match status" value="1"/>
</dbReference>
<comment type="caution">
    <text evidence="3">The sequence shown here is derived from an EMBL/GenBank/DDBJ whole genome shotgun (WGS) entry which is preliminary data.</text>
</comment>
<feature type="transmembrane region" description="Helical" evidence="2">
    <location>
        <begin position="580"/>
        <end position="600"/>
    </location>
</feature>
<dbReference type="PANTHER" id="PTHR32063">
    <property type="match status" value="1"/>
</dbReference>
<proteinExistence type="predicted"/>
<evidence type="ECO:0000256" key="1">
    <source>
        <dbReference type="SAM" id="MobiDB-lite"/>
    </source>
</evidence>
<feature type="transmembrane region" description="Helical" evidence="2">
    <location>
        <begin position="515"/>
        <end position="537"/>
    </location>
</feature>
<dbReference type="Gene3D" id="3.30.70.1320">
    <property type="entry name" value="Multidrug efflux transporter AcrB pore domain like"/>
    <property type="match status" value="1"/>
</dbReference>
<organism evidence="3 4">
    <name type="scientific">Nostoc linckia FACHB-391</name>
    <dbReference type="NCBI Taxonomy" id="2692906"/>
    <lineage>
        <taxon>Bacteria</taxon>
        <taxon>Bacillati</taxon>
        <taxon>Cyanobacteriota</taxon>
        <taxon>Cyanophyceae</taxon>
        <taxon>Nostocales</taxon>
        <taxon>Nostocaceae</taxon>
        <taxon>Nostoc</taxon>
    </lineage>
</organism>
<feature type="transmembrane region" description="Helical" evidence="2">
    <location>
        <begin position="1049"/>
        <end position="1073"/>
    </location>
</feature>